<evidence type="ECO:0000313" key="8">
    <source>
        <dbReference type="Proteomes" id="UP000761534"/>
    </source>
</evidence>
<reference evidence="7" key="1">
    <citation type="journal article" date="2019" name="G3 (Bethesda)">
        <title>Genome Assemblies of Two Rare Opportunistic Yeast Pathogens: Diutina rugosa (syn. Candida rugosa) and Trichomonascus ciferrii (syn. Candida ciferrii).</title>
        <authorList>
            <person name="Mixao V."/>
            <person name="Saus E."/>
            <person name="Hansen A.P."/>
            <person name="Lass-Florl C."/>
            <person name="Gabaldon T."/>
        </authorList>
    </citation>
    <scope>NUCLEOTIDE SEQUENCE</scope>
    <source>
        <strain evidence="7">CBS 4856</strain>
    </source>
</reference>
<dbReference type="Proteomes" id="UP000761534">
    <property type="component" value="Unassembled WGS sequence"/>
</dbReference>
<dbReference type="PANTHER" id="PTHR44051:SF9">
    <property type="entry name" value="GLUTATHIONE S-TRANSFERASE 1"/>
    <property type="match status" value="1"/>
</dbReference>
<evidence type="ECO:0000256" key="1">
    <source>
        <dbReference type="ARBA" id="ARBA00007409"/>
    </source>
</evidence>
<name>A0A642VEN0_9ASCO</name>
<dbReference type="FunFam" id="3.40.30.10:FF:000156">
    <property type="entry name" value="Glutathione S-transferase 1"/>
    <property type="match status" value="1"/>
</dbReference>
<dbReference type="PANTHER" id="PTHR44051">
    <property type="entry name" value="GLUTATHIONE S-TRANSFERASE-RELATED"/>
    <property type="match status" value="1"/>
</dbReference>
<dbReference type="SUPFAM" id="SSF47616">
    <property type="entry name" value="GST C-terminal domain-like"/>
    <property type="match status" value="1"/>
</dbReference>
<comment type="catalytic activity">
    <reaction evidence="4">
        <text>RX + glutathione = an S-substituted glutathione + a halide anion + H(+)</text>
        <dbReference type="Rhea" id="RHEA:16437"/>
        <dbReference type="ChEBI" id="CHEBI:15378"/>
        <dbReference type="ChEBI" id="CHEBI:16042"/>
        <dbReference type="ChEBI" id="CHEBI:17792"/>
        <dbReference type="ChEBI" id="CHEBI:57925"/>
        <dbReference type="ChEBI" id="CHEBI:90779"/>
        <dbReference type="EC" id="2.5.1.18"/>
    </reaction>
</comment>
<sequence length="227" mass="26142">MTVTLHWMNASAAHRVLWLLLELNVPYELKIHMRNPKTYLAPDELRRVHPLGKVPVVEDDGETLIESGYIVDHLISKYGKDTELAPKNEDERKKVQVSLHHAMSLLPAEVMLLTTQKIRSESPFIAKPITNIIANRIDSGFVRQDLVKQFDYLENMLKENGTGFFVGDHLSGADIIYIFPIENVLATPYFEKDRYPLLRKWLKTMHERPALKNSYDLVPDEDPSPKL</sequence>
<proteinExistence type="inferred from homology"/>
<comment type="similarity">
    <text evidence="1">Belongs to the GST superfamily.</text>
</comment>
<dbReference type="Gene3D" id="1.20.1050.10">
    <property type="match status" value="1"/>
</dbReference>
<feature type="domain" description="GST C-terminal" evidence="6">
    <location>
        <begin position="88"/>
        <end position="227"/>
    </location>
</feature>
<evidence type="ECO:0000256" key="4">
    <source>
        <dbReference type="ARBA" id="ARBA00047960"/>
    </source>
</evidence>
<dbReference type="OrthoDB" id="2098326at2759"/>
<gene>
    <name evidence="7" type="ORF">TRICI_000038</name>
</gene>
<dbReference type="PROSITE" id="PS50404">
    <property type="entry name" value="GST_NTER"/>
    <property type="match status" value="1"/>
</dbReference>
<dbReference type="SUPFAM" id="SSF52833">
    <property type="entry name" value="Thioredoxin-like"/>
    <property type="match status" value="1"/>
</dbReference>
<evidence type="ECO:0000259" key="5">
    <source>
        <dbReference type="PROSITE" id="PS50404"/>
    </source>
</evidence>
<evidence type="ECO:0000256" key="2">
    <source>
        <dbReference type="ARBA" id="ARBA00012452"/>
    </source>
</evidence>
<dbReference type="InterPro" id="IPR004046">
    <property type="entry name" value="GST_C"/>
</dbReference>
<dbReference type="VEuPathDB" id="FungiDB:TRICI_000038"/>
<dbReference type="EC" id="2.5.1.18" evidence="2"/>
<comment type="caution">
    <text evidence="7">The sequence shown here is derived from an EMBL/GenBank/DDBJ whole genome shotgun (WGS) entry which is preliminary data.</text>
</comment>
<dbReference type="Pfam" id="PF13417">
    <property type="entry name" value="GST_N_3"/>
    <property type="match status" value="1"/>
</dbReference>
<dbReference type="GO" id="GO:0004602">
    <property type="term" value="F:glutathione peroxidase activity"/>
    <property type="evidence" value="ECO:0007669"/>
    <property type="project" value="UniProtKB-ARBA"/>
</dbReference>
<dbReference type="InterPro" id="IPR036249">
    <property type="entry name" value="Thioredoxin-like_sf"/>
</dbReference>
<dbReference type="AlphaFoldDB" id="A0A642VEN0"/>
<dbReference type="SFLD" id="SFLDS00019">
    <property type="entry name" value="Glutathione_Transferase_(cytos"/>
    <property type="match status" value="1"/>
</dbReference>
<dbReference type="PROSITE" id="PS50405">
    <property type="entry name" value="GST_CTER"/>
    <property type="match status" value="1"/>
</dbReference>
<dbReference type="Gene3D" id="3.40.30.10">
    <property type="entry name" value="Glutaredoxin"/>
    <property type="match status" value="1"/>
</dbReference>
<evidence type="ECO:0000259" key="6">
    <source>
        <dbReference type="PROSITE" id="PS50405"/>
    </source>
</evidence>
<organism evidence="7 8">
    <name type="scientific">Trichomonascus ciferrii</name>
    <dbReference type="NCBI Taxonomy" id="44093"/>
    <lineage>
        <taxon>Eukaryota</taxon>
        <taxon>Fungi</taxon>
        <taxon>Dikarya</taxon>
        <taxon>Ascomycota</taxon>
        <taxon>Saccharomycotina</taxon>
        <taxon>Dipodascomycetes</taxon>
        <taxon>Dipodascales</taxon>
        <taxon>Trichomonascaceae</taxon>
        <taxon>Trichomonascus</taxon>
        <taxon>Trichomonascus ciferrii complex</taxon>
    </lineage>
</organism>
<dbReference type="GO" id="GO:0004364">
    <property type="term" value="F:glutathione transferase activity"/>
    <property type="evidence" value="ECO:0007669"/>
    <property type="project" value="UniProtKB-EC"/>
</dbReference>
<dbReference type="InterPro" id="IPR036282">
    <property type="entry name" value="Glutathione-S-Trfase_C_sf"/>
</dbReference>
<evidence type="ECO:0000256" key="3">
    <source>
        <dbReference type="ARBA" id="ARBA00022679"/>
    </source>
</evidence>
<evidence type="ECO:0000313" key="7">
    <source>
        <dbReference type="EMBL" id="KAA8917836.1"/>
    </source>
</evidence>
<keyword evidence="8" id="KW-1185">Reference proteome</keyword>
<protein>
    <recommendedName>
        <fullName evidence="2">glutathione transferase</fullName>
        <ecNumber evidence="2">2.5.1.18</ecNumber>
    </recommendedName>
</protein>
<dbReference type="InterPro" id="IPR010987">
    <property type="entry name" value="Glutathione-S-Trfase_C-like"/>
</dbReference>
<keyword evidence="3" id="KW-0808">Transferase</keyword>
<feature type="domain" description="GST N-terminal" evidence="5">
    <location>
        <begin position="1"/>
        <end position="82"/>
    </location>
</feature>
<dbReference type="Pfam" id="PF14497">
    <property type="entry name" value="GST_C_3"/>
    <property type="match status" value="1"/>
</dbReference>
<dbReference type="EMBL" id="SWFS01000007">
    <property type="protein sequence ID" value="KAA8917836.1"/>
    <property type="molecule type" value="Genomic_DNA"/>
</dbReference>
<dbReference type="GO" id="GO:0005737">
    <property type="term" value="C:cytoplasm"/>
    <property type="evidence" value="ECO:0007669"/>
    <property type="project" value="UniProtKB-ARBA"/>
</dbReference>
<dbReference type="CDD" id="cd03046">
    <property type="entry name" value="GST_N_GTT1_like"/>
    <property type="match status" value="1"/>
</dbReference>
<accession>A0A642VEN0</accession>
<dbReference type="InterPro" id="IPR040079">
    <property type="entry name" value="Glutathione_S-Trfase"/>
</dbReference>
<dbReference type="SFLD" id="SFLDG00358">
    <property type="entry name" value="Main_(cytGST)"/>
    <property type="match status" value="1"/>
</dbReference>
<dbReference type="InterPro" id="IPR004045">
    <property type="entry name" value="Glutathione_S-Trfase_N"/>
</dbReference>